<reference evidence="2" key="1">
    <citation type="submission" date="2016-10" db="EMBL/GenBank/DDBJ databases">
        <authorList>
            <person name="Varghese N."/>
            <person name="Submissions S."/>
        </authorList>
    </citation>
    <scope>NUCLEOTIDE SEQUENCE [LARGE SCALE GENOMIC DNA]</scope>
    <source>
        <strain evidence="2">DSM 24499</strain>
    </source>
</reference>
<dbReference type="InterPro" id="IPR031325">
    <property type="entry name" value="RHS_repeat"/>
</dbReference>
<dbReference type="STRING" id="1334022.SAMN04487907_1165"/>
<dbReference type="EMBL" id="FOKV01000016">
    <property type="protein sequence ID" value="SFC93128.1"/>
    <property type="molecule type" value="Genomic_DNA"/>
</dbReference>
<dbReference type="InterPro" id="IPR006530">
    <property type="entry name" value="YD"/>
</dbReference>
<dbReference type="AlphaFoldDB" id="A0A1I1NCF4"/>
<dbReference type="NCBIfam" id="TIGR01643">
    <property type="entry name" value="YD_repeat_2x"/>
    <property type="match status" value="1"/>
</dbReference>
<dbReference type="Proteomes" id="UP000199438">
    <property type="component" value="Unassembled WGS sequence"/>
</dbReference>
<sequence length="254" mass="30741">MIGSAQVENKWQPDSIYLNRQVKRIIVYLNSPKDLSEIIEFDKNGNRIKSIKYSASYNRRTRKSKKIDEIHRYKYDDQGRLIKIKDSIGRDSTTFVYDSNNRLISRTKNLGNFIYNKSYLYNPFKTTTTRKRESAVVYHKTKEYDKDFYVNKFYGYVLNPKLKKKKITYSENDSLVKSQIMSYKDYDDLQRFEENKIIQNQFNSENRLIKSKVKSTFLNNRLNEYTLYYYYYKNGLLKSIGGYVGWYFKYEFWE</sequence>
<name>A0A1I1NCF4_9FLAO</name>
<protein>
    <submittedName>
        <fullName evidence="1">YD repeat-containing protein</fullName>
    </submittedName>
</protein>
<keyword evidence="2" id="KW-1185">Reference proteome</keyword>
<dbReference type="Gene3D" id="2.180.10.10">
    <property type="entry name" value="RHS repeat-associated core"/>
    <property type="match status" value="1"/>
</dbReference>
<proteinExistence type="predicted"/>
<accession>A0A1I1NCF4</accession>
<gene>
    <name evidence="1" type="ORF">SAMN04487907_1165</name>
</gene>
<evidence type="ECO:0000313" key="1">
    <source>
        <dbReference type="EMBL" id="SFC93128.1"/>
    </source>
</evidence>
<dbReference type="Pfam" id="PF05593">
    <property type="entry name" value="RHS_repeat"/>
    <property type="match status" value="1"/>
</dbReference>
<evidence type="ECO:0000313" key="2">
    <source>
        <dbReference type="Proteomes" id="UP000199438"/>
    </source>
</evidence>
<organism evidence="1 2">
    <name type="scientific">Zunongwangia mangrovi</name>
    <dbReference type="NCBI Taxonomy" id="1334022"/>
    <lineage>
        <taxon>Bacteria</taxon>
        <taxon>Pseudomonadati</taxon>
        <taxon>Bacteroidota</taxon>
        <taxon>Flavobacteriia</taxon>
        <taxon>Flavobacteriales</taxon>
        <taxon>Flavobacteriaceae</taxon>
        <taxon>Zunongwangia</taxon>
    </lineage>
</organism>